<accession>B0W7S8</accession>
<dbReference type="GO" id="GO:0003735">
    <property type="term" value="F:structural constituent of ribosome"/>
    <property type="evidence" value="ECO:0007669"/>
    <property type="project" value="InterPro"/>
</dbReference>
<dbReference type="InParanoid" id="B0W7S8"/>
<dbReference type="InterPro" id="IPR013083">
    <property type="entry name" value="Znf_RING/FYVE/PHD"/>
</dbReference>
<evidence type="ECO:0000256" key="2">
    <source>
        <dbReference type="ARBA" id="ARBA00023274"/>
    </source>
</evidence>
<dbReference type="STRING" id="7176.B0W7S8"/>
<keyword evidence="1" id="KW-0689">Ribosomal protein</keyword>
<dbReference type="Gene3D" id="4.10.640.10">
    <property type="entry name" value="Ribosomal protein S18"/>
    <property type="match status" value="1"/>
</dbReference>
<dbReference type="CDD" id="cd16660">
    <property type="entry name" value="RING-Ubox_RNF37"/>
    <property type="match status" value="1"/>
</dbReference>
<dbReference type="GO" id="GO:0006412">
    <property type="term" value="P:translation"/>
    <property type="evidence" value="ECO:0007669"/>
    <property type="project" value="InterPro"/>
</dbReference>
<name>B0W7S8_CULQU</name>
<reference evidence="4" key="1">
    <citation type="submission" date="2007-03" db="EMBL/GenBank/DDBJ databases">
        <title>Annotation of Culex pipiens quinquefasciatus.</title>
        <authorList>
            <consortium name="The Broad Institute Genome Sequencing Platform"/>
            <person name="Atkinson P.W."/>
            <person name="Hemingway J."/>
            <person name="Christensen B.M."/>
            <person name="Higgs S."/>
            <person name="Kodira C."/>
            <person name="Hannick L."/>
            <person name="Megy K."/>
            <person name="O'Leary S."/>
            <person name="Pearson M."/>
            <person name="Haas B.J."/>
            <person name="Mauceli E."/>
            <person name="Wortman J.R."/>
            <person name="Lee N.H."/>
            <person name="Guigo R."/>
            <person name="Stanke M."/>
            <person name="Alvarado L."/>
            <person name="Amedeo P."/>
            <person name="Antoine C.H."/>
            <person name="Arensburger P."/>
            <person name="Bidwell S.L."/>
            <person name="Crawford M."/>
            <person name="Camaro F."/>
            <person name="Devon K."/>
            <person name="Engels R."/>
            <person name="Hammond M."/>
            <person name="Howarth C."/>
            <person name="Koehrsen M."/>
            <person name="Lawson D."/>
            <person name="Montgomery P."/>
            <person name="Nene V."/>
            <person name="Nusbaum C."/>
            <person name="Puiu D."/>
            <person name="Romero-Severson J."/>
            <person name="Severson D.W."/>
            <person name="Shumway M."/>
            <person name="Sisk P."/>
            <person name="Stolte C."/>
            <person name="Zeng Q."/>
            <person name="Eisenstadt E."/>
            <person name="Fraser-Liggett C."/>
            <person name="Strausberg R."/>
            <person name="Galagan J."/>
            <person name="Birren B."/>
            <person name="Collins F.H."/>
        </authorList>
    </citation>
    <scope>NUCLEOTIDE SEQUENCE [LARGE SCALE GENOMIC DNA]</scope>
    <source>
        <strain evidence="4">JHB</strain>
    </source>
</reference>
<dbReference type="SUPFAM" id="SSF46911">
    <property type="entry name" value="Ribosomal protein S18"/>
    <property type="match status" value="1"/>
</dbReference>
<dbReference type="EnsemblMetazoa" id="CPIJ003174-RA">
    <property type="protein sequence ID" value="CPIJ003174-PA"/>
    <property type="gene ID" value="CPIJ003174"/>
</dbReference>
<dbReference type="eggNOG" id="KOG3162">
    <property type="taxonomic scope" value="Eukaryota"/>
</dbReference>
<dbReference type="VEuPathDB" id="VectorBase:CPIJ003174"/>
<dbReference type="OMA" id="QRTIERC"/>
<evidence type="ECO:0000313" key="5">
    <source>
        <dbReference type="EnsemblMetazoa" id="CPIJ003174-PA"/>
    </source>
</evidence>
<dbReference type="PANTHER" id="PTHR13492:SF2">
    <property type="entry name" value="RING FINGER PROTEIN 37"/>
    <property type="match status" value="1"/>
</dbReference>
<keyword evidence="2" id="KW-0687">Ribonucleoprotein</keyword>
<dbReference type="FunCoup" id="B0W7S8">
    <property type="interactions" value="1512"/>
</dbReference>
<dbReference type="Proteomes" id="UP000002320">
    <property type="component" value="Unassembled WGS sequence"/>
</dbReference>
<dbReference type="eggNOG" id="KOG2042">
    <property type="taxonomic scope" value="Eukaryota"/>
</dbReference>
<dbReference type="GO" id="GO:0031625">
    <property type="term" value="F:ubiquitin protein ligase binding"/>
    <property type="evidence" value="ECO:0007669"/>
    <property type="project" value="TreeGrafter"/>
</dbReference>
<dbReference type="FunFam" id="4.10.640.10:FF:000018">
    <property type="entry name" value="28S ribosomal protein S18C, mitochondrial"/>
    <property type="match status" value="1"/>
</dbReference>
<evidence type="ECO:0000256" key="1">
    <source>
        <dbReference type="ARBA" id="ARBA00022980"/>
    </source>
</evidence>
<sequence>MAYSVTKPPVELEFQLFCPIAIHRIKVWTKLGTLKTTCVEILSKSKNGMFHKIGSGESQHADIFEFINAKRETSSDSACARFDLFPTMGHLLASSSVIKVVLRKTARCVPVLRKIEIWGKPAKHCQQSVKDSVHKLWIPTETCVHEVTNKELTTEIRDKIDSRVQDVPEEFLDELTCDIMSLPMILPSGKVVDQRTIERCNQQEETWGRQPSDPFTGLIYTDSRKPKFCAALKSRIDQFLIKHSDTTKFQHIPRTIGTKFKPSALHSRANVPKRIKQCSSSAPVSLNLSCSSLEAAVSQALATSIRYTQPNPPALNVAVTSCRSCMATSGALYRIGTCQHLICRFCLDLQYQGESAPKSARTIAGASQQLRFNSSAAPASDPDSPVELGENPFAKERVQCILCKHNVTPDYKNVQLLSQFQSPYTGRIYGKHITGLCKARQEQVEREIIKAQNAGLMPVYHKAVQFLKDPKLFDPEKPVRPHKY</sequence>
<dbReference type="GO" id="GO:0005840">
    <property type="term" value="C:ribosome"/>
    <property type="evidence" value="ECO:0007669"/>
    <property type="project" value="UniProtKB-KW"/>
</dbReference>
<dbReference type="PANTHER" id="PTHR13492">
    <property type="entry name" value="RING FINGER PROTEIN 37"/>
    <property type="match status" value="1"/>
</dbReference>
<dbReference type="InterPro" id="IPR039925">
    <property type="entry name" value="RNF37_RING-Ubox"/>
</dbReference>
<dbReference type="EMBL" id="DS231855">
    <property type="protein sequence ID" value="EDS38222.1"/>
    <property type="molecule type" value="Genomic_DNA"/>
</dbReference>
<dbReference type="KEGG" id="cqu:CpipJ_CPIJ003174"/>
<dbReference type="Gene3D" id="3.30.40.10">
    <property type="entry name" value="Zinc/RING finger domain, C3HC4 (zinc finger)"/>
    <property type="match status" value="1"/>
</dbReference>
<dbReference type="Pfam" id="PF01084">
    <property type="entry name" value="Ribosomal_S18"/>
    <property type="match status" value="1"/>
</dbReference>
<dbReference type="Pfam" id="PF04564">
    <property type="entry name" value="U-box"/>
    <property type="match status" value="1"/>
</dbReference>
<evidence type="ECO:0000313" key="6">
    <source>
        <dbReference type="Proteomes" id="UP000002320"/>
    </source>
</evidence>
<dbReference type="InterPro" id="IPR001648">
    <property type="entry name" value="Ribosomal_bS18"/>
</dbReference>
<evidence type="ECO:0000259" key="3">
    <source>
        <dbReference type="SMART" id="SM00504"/>
    </source>
</evidence>
<evidence type="ECO:0000313" key="4">
    <source>
        <dbReference type="EMBL" id="EDS38222.1"/>
    </source>
</evidence>
<dbReference type="GO" id="GO:1990904">
    <property type="term" value="C:ribonucleoprotein complex"/>
    <property type="evidence" value="ECO:0007669"/>
    <property type="project" value="UniProtKB-KW"/>
</dbReference>
<dbReference type="SUPFAM" id="SSF57850">
    <property type="entry name" value="RING/U-box"/>
    <property type="match status" value="1"/>
</dbReference>
<organism>
    <name type="scientific">Culex quinquefasciatus</name>
    <name type="common">Southern house mosquito</name>
    <name type="synonym">Culex pungens</name>
    <dbReference type="NCBI Taxonomy" id="7176"/>
    <lineage>
        <taxon>Eukaryota</taxon>
        <taxon>Metazoa</taxon>
        <taxon>Ecdysozoa</taxon>
        <taxon>Arthropoda</taxon>
        <taxon>Hexapoda</taxon>
        <taxon>Insecta</taxon>
        <taxon>Pterygota</taxon>
        <taxon>Neoptera</taxon>
        <taxon>Endopterygota</taxon>
        <taxon>Diptera</taxon>
        <taxon>Nematocera</taxon>
        <taxon>Culicoidea</taxon>
        <taxon>Culicidae</taxon>
        <taxon>Culicinae</taxon>
        <taxon>Culicini</taxon>
        <taxon>Culex</taxon>
        <taxon>Culex</taxon>
    </lineage>
</organism>
<dbReference type="AlphaFoldDB" id="B0W7S8"/>
<dbReference type="GO" id="GO:0005634">
    <property type="term" value="C:nucleus"/>
    <property type="evidence" value="ECO:0007669"/>
    <property type="project" value="TreeGrafter"/>
</dbReference>
<proteinExistence type="predicted"/>
<protein>
    <submittedName>
        <fullName evidence="4 5">Ubiquitin fusion degradation protein 2</fullName>
    </submittedName>
</protein>
<dbReference type="InterPro" id="IPR003613">
    <property type="entry name" value="Ubox_domain"/>
</dbReference>
<dbReference type="SMART" id="SM00504">
    <property type="entry name" value="Ubox"/>
    <property type="match status" value="1"/>
</dbReference>
<dbReference type="InterPro" id="IPR036870">
    <property type="entry name" value="Ribosomal_bS18_sf"/>
</dbReference>
<feature type="domain" description="U-box" evidence="3">
    <location>
        <begin position="170"/>
        <end position="239"/>
    </location>
</feature>
<dbReference type="GO" id="GO:0034450">
    <property type="term" value="F:ubiquitin-ubiquitin ligase activity"/>
    <property type="evidence" value="ECO:0007669"/>
    <property type="project" value="TreeGrafter"/>
</dbReference>
<gene>
    <name evidence="5" type="primary">6034447</name>
    <name evidence="4" type="ORF">CpipJ_CPIJ003174</name>
</gene>
<keyword evidence="6" id="KW-1185">Reference proteome</keyword>
<dbReference type="GO" id="GO:0000209">
    <property type="term" value="P:protein polyubiquitination"/>
    <property type="evidence" value="ECO:0007669"/>
    <property type="project" value="TreeGrafter"/>
</dbReference>
<dbReference type="HOGENOM" id="CLU_038691_1_0_1"/>
<dbReference type="InterPro" id="IPR039847">
    <property type="entry name" value="Ubox5"/>
</dbReference>
<reference evidence="5" key="2">
    <citation type="submission" date="2020-05" db="UniProtKB">
        <authorList>
            <consortium name="EnsemblMetazoa"/>
        </authorList>
    </citation>
    <scope>IDENTIFICATION</scope>
    <source>
        <strain evidence="5">JHB</strain>
    </source>
</reference>